<protein>
    <recommendedName>
        <fullName evidence="2">Lipoprotein</fullName>
    </recommendedName>
</protein>
<organism evidence="1">
    <name type="scientific">Marinobacter sp. MMG032</name>
    <dbReference type="NCBI Taxonomy" id="3158548"/>
    <lineage>
        <taxon>Bacteria</taxon>
        <taxon>Pseudomonadati</taxon>
        <taxon>Pseudomonadota</taxon>
        <taxon>Gammaproteobacteria</taxon>
        <taxon>Pseudomonadales</taxon>
        <taxon>Marinobacteraceae</taxon>
        <taxon>Marinobacter</taxon>
    </lineage>
</organism>
<reference evidence="1" key="1">
    <citation type="submission" date="2024-05" db="EMBL/GenBank/DDBJ databases">
        <title>Draft Genome Sequences of Flagellimonas sp. MMG031 and Marinobacter sp. MMG032 Isolated from the dinoflagellate Symbiodinium pilosum.</title>
        <authorList>
            <person name="Shikuma N.J."/>
            <person name="Farrell M.V."/>
        </authorList>
    </citation>
    <scope>NUCLEOTIDE SEQUENCE</scope>
    <source>
        <strain evidence="1">MMG032</strain>
    </source>
</reference>
<dbReference type="PROSITE" id="PS51257">
    <property type="entry name" value="PROKAR_LIPOPROTEIN"/>
    <property type="match status" value="1"/>
</dbReference>
<proteinExistence type="predicted"/>
<evidence type="ECO:0000313" key="1">
    <source>
        <dbReference type="EMBL" id="XBQ20483.1"/>
    </source>
</evidence>
<dbReference type="RefSeq" id="WP_349343608.1">
    <property type="nucleotide sequence ID" value="NZ_CP157802.1"/>
</dbReference>
<name>A0AAU7MPN3_9GAMM</name>
<dbReference type="AlphaFoldDB" id="A0AAU7MPN3"/>
<dbReference type="KEGG" id="mamm:ABNF92_04830"/>
<sequence length="107" mass="12462">MRYIALILLATLIVACGQEQKAPDGYLYPDNNGVTIPEKYHVGWPIESWNVVGDKKYKLDQSDWMLEQLDAESINYELVKYRDKKYLIWSEKDDGCVQKIINYAPCK</sequence>
<gene>
    <name evidence="1" type="ORF">ABNF92_04830</name>
</gene>
<dbReference type="EMBL" id="CP157802">
    <property type="protein sequence ID" value="XBQ20483.1"/>
    <property type="molecule type" value="Genomic_DNA"/>
</dbReference>
<evidence type="ECO:0008006" key="2">
    <source>
        <dbReference type="Google" id="ProtNLM"/>
    </source>
</evidence>
<accession>A0AAU7MPN3</accession>